<gene>
    <name evidence="2" type="ORF">TCIL3000_11_10260</name>
</gene>
<name>G0V1N3_TRYCI</name>
<evidence type="ECO:0000313" key="2">
    <source>
        <dbReference type="EMBL" id="CCC95554.1"/>
    </source>
</evidence>
<organism evidence="2">
    <name type="scientific">Trypanosoma congolense (strain IL3000)</name>
    <dbReference type="NCBI Taxonomy" id="1068625"/>
    <lineage>
        <taxon>Eukaryota</taxon>
        <taxon>Discoba</taxon>
        <taxon>Euglenozoa</taxon>
        <taxon>Kinetoplastea</taxon>
        <taxon>Metakinetoplastina</taxon>
        <taxon>Trypanosomatida</taxon>
        <taxon>Trypanosomatidae</taxon>
        <taxon>Trypanosoma</taxon>
        <taxon>Nannomonas</taxon>
    </lineage>
</organism>
<dbReference type="AlphaFoldDB" id="G0V1N3"/>
<keyword evidence="1" id="KW-0732">Signal</keyword>
<feature type="signal peptide" evidence="1">
    <location>
        <begin position="1"/>
        <end position="22"/>
    </location>
</feature>
<accession>G0V1N3</accession>
<dbReference type="EMBL" id="HE575324">
    <property type="protein sequence ID" value="CCC95554.1"/>
    <property type="molecule type" value="Genomic_DNA"/>
</dbReference>
<protein>
    <submittedName>
        <fullName evidence="2">Uncharacterized protein TCIL3000_11_10260</fullName>
    </submittedName>
</protein>
<dbReference type="VEuPathDB" id="TriTrypDB:TcIL3000.11.10260"/>
<feature type="chain" id="PRO_5003410440" evidence="1">
    <location>
        <begin position="23"/>
        <end position="227"/>
    </location>
</feature>
<sequence length="227" mass="24179">MLNLSLTFMLCTSFFFLPLCQCAFRGRSTVTRRALQELVMAIAKAMAPSVVSSLCFADRAVKMTHATLPGCSFVCTPALLACSCPGASAAVRLSPAGVTRPPLVRMNLLGQCAISLFRSQELAFHCAGEEGRAQMHELALKQGDVIALLSGSDLERDWGSVQRTLKSVAYADLEYMAEEMLLELGGGANCVEGNACKGPSNSTCVMTVVQERPSGLLPQPPSCLGRL</sequence>
<reference evidence="2" key="1">
    <citation type="journal article" date="2012" name="Proc. Natl. Acad. Sci. U.S.A.">
        <title>Antigenic diversity is generated by distinct evolutionary mechanisms in African trypanosome species.</title>
        <authorList>
            <person name="Jackson A.P."/>
            <person name="Berry A."/>
            <person name="Aslett M."/>
            <person name="Allison H.C."/>
            <person name="Burton P."/>
            <person name="Vavrova-Anderson J."/>
            <person name="Brown R."/>
            <person name="Browne H."/>
            <person name="Corton N."/>
            <person name="Hauser H."/>
            <person name="Gamble J."/>
            <person name="Gilderthorp R."/>
            <person name="Marcello L."/>
            <person name="McQuillan J."/>
            <person name="Otto T.D."/>
            <person name="Quail M.A."/>
            <person name="Sanders M.J."/>
            <person name="van Tonder A."/>
            <person name="Ginger M.L."/>
            <person name="Field M.C."/>
            <person name="Barry J.D."/>
            <person name="Hertz-Fowler C."/>
            <person name="Berriman M."/>
        </authorList>
    </citation>
    <scope>NUCLEOTIDE SEQUENCE</scope>
    <source>
        <strain evidence="2">IL3000</strain>
    </source>
</reference>
<proteinExistence type="predicted"/>
<evidence type="ECO:0000256" key="1">
    <source>
        <dbReference type="SAM" id="SignalP"/>
    </source>
</evidence>